<dbReference type="InterPro" id="IPR048422">
    <property type="entry name" value="NOA1/YqeH-like_C"/>
</dbReference>
<feature type="domain" description="G" evidence="1">
    <location>
        <begin position="171"/>
        <end position="226"/>
    </location>
</feature>
<accession>A0A3N0HX96</accession>
<dbReference type="AlphaFoldDB" id="A0A3N0HX96"/>
<dbReference type="InterPro" id="IPR006073">
    <property type="entry name" value="GTP-bd"/>
</dbReference>
<dbReference type="InterPro" id="IPR050896">
    <property type="entry name" value="Mito_lipid_metab_GTPase"/>
</dbReference>
<dbReference type="PANTHER" id="PTHR46434:SF1">
    <property type="entry name" value="GENETIC INTERACTOR OF PROHIBITINS 3, MITOCHONDRIAL"/>
    <property type="match status" value="1"/>
</dbReference>
<dbReference type="GO" id="GO:0005525">
    <property type="term" value="F:GTP binding"/>
    <property type="evidence" value="ECO:0007669"/>
    <property type="project" value="InterPro"/>
</dbReference>
<feature type="domain" description="NOA1/YqeH-like C-terminal" evidence="2">
    <location>
        <begin position="275"/>
        <end position="366"/>
    </location>
</feature>
<sequence>MTKYCKGCGVELQNEDPEALGYVPRLDATYCERCYKISHYGQVTISMQQGIESSQTFEKINAIDGVVFWIVDLFDFEGGMISRLNQKLPGKDIVLILTKRDILPKTVTDQKIYAFVDHRLKEEKIVVRDILICGDLILDPSKKHKKLSDRGIHSIHQIERAIERYSFGKDIIFMGMANVGKSTLLNQVLEDRQLTVSRNPGTTLDLIPIPQDGYTIYDTPGIENRHSVLAWLQPKDLKTVIPVKPVRPYVSQIYEDQSFAAGGLARLDVVTNGKASIVGYFSRSIAIHRGKLADADRLWNDHLNEMLVPCLDTSLVTMHTFHGPKIGNDKMDVVIHGLGWFCVSGDIQQIYVRVHKGINVTFRKAMI</sequence>
<evidence type="ECO:0000259" key="1">
    <source>
        <dbReference type="Pfam" id="PF01926"/>
    </source>
</evidence>
<gene>
    <name evidence="3" type="primary">yqeH</name>
    <name evidence="3" type="ORF">EDX97_10475</name>
</gene>
<evidence type="ECO:0000313" key="3">
    <source>
        <dbReference type="EMBL" id="RNM29403.1"/>
    </source>
</evidence>
<proteinExistence type="predicted"/>
<evidence type="ECO:0000259" key="2">
    <source>
        <dbReference type="Pfam" id="PF21516"/>
    </source>
</evidence>
<dbReference type="OrthoDB" id="9773841at2"/>
<dbReference type="Pfam" id="PF21516">
    <property type="entry name" value="YqeH-like_C"/>
    <property type="match status" value="1"/>
</dbReference>
<protein>
    <submittedName>
        <fullName evidence="3">Ribosome biogenesis GTPase YqeH</fullName>
    </submittedName>
</protein>
<reference evidence="3 4" key="1">
    <citation type="submission" date="2018-11" db="EMBL/GenBank/DDBJ databases">
        <title>Clostridium sp. nov., a member of the family Erysipelotrichaceae isolated from pig faeces.</title>
        <authorList>
            <person name="Chang Y.-H."/>
        </authorList>
    </citation>
    <scope>NUCLEOTIDE SEQUENCE [LARGE SCALE GENOMIC DNA]</scope>
    <source>
        <strain evidence="3 4">YH-panp20</strain>
    </source>
</reference>
<dbReference type="Proteomes" id="UP000276568">
    <property type="component" value="Unassembled WGS sequence"/>
</dbReference>
<dbReference type="RefSeq" id="WP_128521090.1">
    <property type="nucleotide sequence ID" value="NZ_CAUWBR010000022.1"/>
</dbReference>
<dbReference type="InterPro" id="IPR027417">
    <property type="entry name" value="P-loop_NTPase"/>
</dbReference>
<dbReference type="Pfam" id="PF01926">
    <property type="entry name" value="MMR_HSR1"/>
    <property type="match status" value="1"/>
</dbReference>
<dbReference type="PANTHER" id="PTHR46434">
    <property type="entry name" value="GENETIC INTERACTOR OF PROHIBITINS 3, MITOCHONDRIAL"/>
    <property type="match status" value="1"/>
</dbReference>
<comment type="caution">
    <text evidence="3">The sequence shown here is derived from an EMBL/GenBank/DDBJ whole genome shotgun (WGS) entry which is preliminary data.</text>
</comment>
<name>A0A3N0HX96_9FIRM</name>
<dbReference type="SUPFAM" id="SSF52540">
    <property type="entry name" value="P-loop containing nucleoside triphosphate hydrolases"/>
    <property type="match status" value="1"/>
</dbReference>
<keyword evidence="4" id="KW-1185">Reference proteome</keyword>
<organism evidence="3 4">
    <name type="scientific">Absicoccus porci</name>
    <dbReference type="NCBI Taxonomy" id="2486576"/>
    <lineage>
        <taxon>Bacteria</taxon>
        <taxon>Bacillati</taxon>
        <taxon>Bacillota</taxon>
        <taxon>Erysipelotrichia</taxon>
        <taxon>Erysipelotrichales</taxon>
        <taxon>Erysipelotrichaceae</taxon>
        <taxon>Absicoccus</taxon>
    </lineage>
</organism>
<evidence type="ECO:0000313" key="4">
    <source>
        <dbReference type="Proteomes" id="UP000276568"/>
    </source>
</evidence>
<dbReference type="Gene3D" id="3.40.50.300">
    <property type="entry name" value="P-loop containing nucleotide triphosphate hydrolases"/>
    <property type="match status" value="1"/>
</dbReference>
<dbReference type="EMBL" id="RJQC01000004">
    <property type="protein sequence ID" value="RNM29403.1"/>
    <property type="molecule type" value="Genomic_DNA"/>
</dbReference>